<dbReference type="EMBL" id="JBHTGQ010000032">
    <property type="protein sequence ID" value="MFC7751045.1"/>
    <property type="molecule type" value="Genomic_DNA"/>
</dbReference>
<dbReference type="Proteomes" id="UP001596528">
    <property type="component" value="Unassembled WGS sequence"/>
</dbReference>
<dbReference type="GO" id="GO:0003810">
    <property type="term" value="F:protein-glutamine gamma-glutamyltransferase activity"/>
    <property type="evidence" value="ECO:0007669"/>
    <property type="project" value="UniProtKB-EC"/>
</dbReference>
<dbReference type="NCBIfam" id="NF002869">
    <property type="entry name" value="PRK03187.1"/>
    <property type="match status" value="1"/>
</dbReference>
<evidence type="ECO:0000256" key="1">
    <source>
        <dbReference type="ARBA" id="ARBA00022679"/>
    </source>
</evidence>
<accession>A0ABW2V7J3</accession>
<comment type="caution">
    <text evidence="3">The sequence shown here is derived from an EMBL/GenBank/DDBJ whole genome shotgun (WGS) entry which is preliminary data.</text>
</comment>
<proteinExistence type="inferred from homology"/>
<gene>
    <name evidence="3" type="ORF">ACFQWB_14055</name>
</gene>
<evidence type="ECO:0000313" key="3">
    <source>
        <dbReference type="EMBL" id="MFC7751045.1"/>
    </source>
</evidence>
<evidence type="ECO:0000313" key="4">
    <source>
        <dbReference type="Proteomes" id="UP001596528"/>
    </source>
</evidence>
<dbReference type="RefSeq" id="WP_138789503.1">
    <property type="nucleotide sequence ID" value="NZ_JBHTGQ010000032.1"/>
</dbReference>
<dbReference type="EC" id="2.3.2.13" evidence="3"/>
<name>A0ABW2V7J3_9BACL</name>
<keyword evidence="3" id="KW-0012">Acyltransferase</keyword>
<keyword evidence="2" id="KW-0749">Sporulation</keyword>
<keyword evidence="4" id="KW-1185">Reference proteome</keyword>
<dbReference type="Pfam" id="PF20085">
    <property type="entry name" value="TGL"/>
    <property type="match status" value="1"/>
</dbReference>
<dbReference type="InterPro" id="IPR020916">
    <property type="entry name" value="Gln_gamma-glutamylTfrase_bac"/>
</dbReference>
<protein>
    <submittedName>
        <fullName evidence="3">Protein-glutamine gamma-glutamyltransferase</fullName>
        <ecNumber evidence="3">2.3.2.13</ecNumber>
    </submittedName>
</protein>
<reference evidence="4" key="1">
    <citation type="journal article" date="2019" name="Int. J. Syst. Evol. Microbiol.">
        <title>The Global Catalogue of Microorganisms (GCM) 10K type strain sequencing project: providing services to taxonomists for standard genome sequencing and annotation.</title>
        <authorList>
            <consortium name="The Broad Institute Genomics Platform"/>
            <consortium name="The Broad Institute Genome Sequencing Center for Infectious Disease"/>
            <person name="Wu L."/>
            <person name="Ma J."/>
        </authorList>
    </citation>
    <scope>NUCLEOTIDE SEQUENCE [LARGE SCALE GENOMIC DNA]</scope>
    <source>
        <strain evidence="4">JCM 18657</strain>
    </source>
</reference>
<organism evidence="3 4">
    <name type="scientific">Paenibacillus thermoaerophilus</name>
    <dbReference type="NCBI Taxonomy" id="1215385"/>
    <lineage>
        <taxon>Bacteria</taxon>
        <taxon>Bacillati</taxon>
        <taxon>Bacillota</taxon>
        <taxon>Bacilli</taxon>
        <taxon>Bacillales</taxon>
        <taxon>Paenibacillaceae</taxon>
        <taxon>Paenibacillus</taxon>
    </lineage>
</organism>
<dbReference type="HAMAP" id="MF_00727">
    <property type="entry name" value="Tgl"/>
    <property type="match status" value="1"/>
</dbReference>
<sequence>MIRIAGAPADPVQIAEGAGLTPIEQRTLMKLAESRLVYRYASREQLLFELRLRREIVRAARELNASGIRFAVDRYATTNPSVWALTPRKSFQLLPGISPAAGIRDIYANGRMYAFECATAMLVVLYKAVLETIGEANFNRLFANLVLYHWDFDRDLRLITLPTIDFLPGDILYFRNPDVNPRTPEWQGENAVDLGDGTYYGHGLGIRPAWEIIQALNRHRVPFSFTSAYLLNQATRPDFTYLAQFASPVYS</sequence>
<keyword evidence="1 3" id="KW-0808">Transferase</keyword>
<evidence type="ECO:0000256" key="2">
    <source>
        <dbReference type="ARBA" id="ARBA00022969"/>
    </source>
</evidence>